<dbReference type="Proteomes" id="UP000008783">
    <property type="component" value="Unassembled WGS sequence"/>
</dbReference>
<sequence>MDLAILASNILDELNLLRSNMSNKHPDFQLQRPPPLPPPPQVPASTPMDIDSITASVGFTFAAYRALCVKNKICQRCQKAYDEAHISNRSCPNTEVVIKNKLDLFLRLAQHQHPTTHLTQIHLGPLNPEPAPASWDHIGPGSFADMLMYGCDAD</sequence>
<accession>H6QVN3</accession>
<proteinExistence type="predicted"/>
<dbReference type="KEGG" id="pgr:PGTG_22804"/>
<gene>
    <name evidence="2" type="ORF">PGTG_22804</name>
</gene>
<dbReference type="AlphaFoldDB" id="H6QVN3"/>
<reference evidence="3" key="1">
    <citation type="journal article" date="2011" name="Proc. Natl. Acad. Sci. U.S.A.">
        <title>Obligate biotrophy features unraveled by the genomic analysis of rust fungi.</title>
        <authorList>
            <person name="Duplessis S."/>
            <person name="Cuomo C.A."/>
            <person name="Lin Y.-C."/>
            <person name="Aerts A."/>
            <person name="Tisserant E."/>
            <person name="Veneault-Fourrey C."/>
            <person name="Joly D.L."/>
            <person name="Hacquard S."/>
            <person name="Amselem J."/>
            <person name="Cantarel B.L."/>
            <person name="Chiu R."/>
            <person name="Coutinho P.M."/>
            <person name="Feau N."/>
            <person name="Field M."/>
            <person name="Frey P."/>
            <person name="Gelhaye E."/>
            <person name="Goldberg J."/>
            <person name="Grabherr M.G."/>
            <person name="Kodira C.D."/>
            <person name="Kohler A."/>
            <person name="Kuees U."/>
            <person name="Lindquist E.A."/>
            <person name="Lucas S.M."/>
            <person name="Mago R."/>
            <person name="Mauceli E."/>
            <person name="Morin E."/>
            <person name="Murat C."/>
            <person name="Pangilinan J.L."/>
            <person name="Park R."/>
            <person name="Pearson M."/>
            <person name="Quesneville H."/>
            <person name="Rouhier N."/>
            <person name="Sakthikumar S."/>
            <person name="Salamov A.A."/>
            <person name="Schmutz J."/>
            <person name="Selles B."/>
            <person name="Shapiro H."/>
            <person name="Tanguay P."/>
            <person name="Tuskan G.A."/>
            <person name="Henrissat B."/>
            <person name="Van de Peer Y."/>
            <person name="Rouze P."/>
            <person name="Ellis J.G."/>
            <person name="Dodds P.N."/>
            <person name="Schein J.E."/>
            <person name="Zhong S."/>
            <person name="Hamelin R.C."/>
            <person name="Grigoriev I.V."/>
            <person name="Szabo L.J."/>
            <person name="Martin F."/>
        </authorList>
    </citation>
    <scope>NUCLEOTIDE SEQUENCE [LARGE SCALE GENOMIC DNA]</scope>
    <source>
        <strain evidence="3">CRL 75-36-700-3 / race SCCL</strain>
    </source>
</reference>
<keyword evidence="3" id="KW-1185">Reference proteome</keyword>
<dbReference type="HOGENOM" id="CLU_107704_0_0_1"/>
<dbReference type="OrthoDB" id="2510832at2759"/>
<dbReference type="EMBL" id="DS990000">
    <property type="protein sequence ID" value="EHS63494.1"/>
    <property type="molecule type" value="Genomic_DNA"/>
</dbReference>
<dbReference type="GeneID" id="13541091"/>
<protein>
    <submittedName>
        <fullName evidence="2">Uncharacterized protein</fullName>
    </submittedName>
</protein>
<feature type="compositionally biased region" description="Pro residues" evidence="1">
    <location>
        <begin position="32"/>
        <end position="42"/>
    </location>
</feature>
<dbReference type="RefSeq" id="XP_003890867.1">
    <property type="nucleotide sequence ID" value="XM_003890818.1"/>
</dbReference>
<evidence type="ECO:0000313" key="2">
    <source>
        <dbReference type="EMBL" id="EHS63494.1"/>
    </source>
</evidence>
<dbReference type="InParanoid" id="H6QVN3"/>
<feature type="non-terminal residue" evidence="2">
    <location>
        <position position="154"/>
    </location>
</feature>
<organism evidence="2 3">
    <name type="scientific">Puccinia graminis f. sp. tritici (strain CRL 75-36-700-3 / race SCCL)</name>
    <name type="common">Black stem rust fungus</name>
    <dbReference type="NCBI Taxonomy" id="418459"/>
    <lineage>
        <taxon>Eukaryota</taxon>
        <taxon>Fungi</taxon>
        <taxon>Dikarya</taxon>
        <taxon>Basidiomycota</taxon>
        <taxon>Pucciniomycotina</taxon>
        <taxon>Pucciniomycetes</taxon>
        <taxon>Pucciniales</taxon>
        <taxon>Pucciniaceae</taxon>
        <taxon>Puccinia</taxon>
    </lineage>
</organism>
<feature type="region of interest" description="Disordered" evidence="1">
    <location>
        <begin position="23"/>
        <end position="43"/>
    </location>
</feature>
<name>H6QVN3_PUCGT</name>
<dbReference type="VEuPathDB" id="FungiDB:PGTG_22804"/>
<evidence type="ECO:0000313" key="3">
    <source>
        <dbReference type="Proteomes" id="UP000008783"/>
    </source>
</evidence>
<evidence type="ECO:0000256" key="1">
    <source>
        <dbReference type="SAM" id="MobiDB-lite"/>
    </source>
</evidence>